<evidence type="ECO:0000259" key="7">
    <source>
        <dbReference type="PROSITE" id="PS51746"/>
    </source>
</evidence>
<evidence type="ECO:0000256" key="2">
    <source>
        <dbReference type="ARBA" id="ARBA00022801"/>
    </source>
</evidence>
<organism evidence="8">
    <name type="scientific">Arundo donax</name>
    <name type="common">Giant reed</name>
    <name type="synonym">Donax arundinaceus</name>
    <dbReference type="NCBI Taxonomy" id="35708"/>
    <lineage>
        <taxon>Eukaryota</taxon>
        <taxon>Viridiplantae</taxon>
        <taxon>Streptophyta</taxon>
        <taxon>Embryophyta</taxon>
        <taxon>Tracheophyta</taxon>
        <taxon>Spermatophyta</taxon>
        <taxon>Magnoliopsida</taxon>
        <taxon>Liliopsida</taxon>
        <taxon>Poales</taxon>
        <taxon>Poaceae</taxon>
        <taxon>PACMAD clade</taxon>
        <taxon>Arundinoideae</taxon>
        <taxon>Arundineae</taxon>
        <taxon>Arundo</taxon>
    </lineage>
</organism>
<keyword evidence="2" id="KW-0378">Hydrolase</keyword>
<keyword evidence="6" id="KW-0732">Signal</keyword>
<dbReference type="EMBL" id="GBRH01214287">
    <property type="protein sequence ID" value="JAD83608.1"/>
    <property type="molecule type" value="Transcribed_RNA"/>
</dbReference>
<dbReference type="PANTHER" id="PTHR47992">
    <property type="entry name" value="PROTEIN PHOSPHATASE"/>
    <property type="match status" value="1"/>
</dbReference>
<dbReference type="GO" id="GO:0004722">
    <property type="term" value="F:protein serine/threonine phosphatase activity"/>
    <property type="evidence" value="ECO:0007669"/>
    <property type="project" value="UniProtKB-EC"/>
</dbReference>
<dbReference type="InterPro" id="IPR015655">
    <property type="entry name" value="PP2C"/>
</dbReference>
<dbReference type="InterPro" id="IPR036457">
    <property type="entry name" value="PPM-type-like_dom_sf"/>
</dbReference>
<evidence type="ECO:0000256" key="4">
    <source>
        <dbReference type="ARBA" id="ARBA00047761"/>
    </source>
</evidence>
<name>A0A0A9DAC3_ARUDO</name>
<comment type="catalytic activity">
    <reaction evidence="5">
        <text>O-phospho-L-threonyl-[protein] + H2O = L-threonyl-[protein] + phosphate</text>
        <dbReference type="Rhea" id="RHEA:47004"/>
        <dbReference type="Rhea" id="RHEA-COMP:11060"/>
        <dbReference type="Rhea" id="RHEA-COMP:11605"/>
        <dbReference type="ChEBI" id="CHEBI:15377"/>
        <dbReference type="ChEBI" id="CHEBI:30013"/>
        <dbReference type="ChEBI" id="CHEBI:43474"/>
        <dbReference type="ChEBI" id="CHEBI:61977"/>
        <dbReference type="EC" id="3.1.3.16"/>
    </reaction>
</comment>
<protein>
    <recommendedName>
        <fullName evidence="1">protein-serine/threonine phosphatase</fullName>
        <ecNumber evidence="1">3.1.3.16</ecNumber>
    </recommendedName>
</protein>
<dbReference type="AlphaFoldDB" id="A0A0A9DAC3"/>
<dbReference type="Pfam" id="PF00481">
    <property type="entry name" value="PP2C"/>
    <property type="match status" value="1"/>
</dbReference>
<accession>A0A0A9DAC3</accession>
<feature type="domain" description="PPM-type phosphatase" evidence="7">
    <location>
        <begin position="72"/>
        <end position="279"/>
    </location>
</feature>
<evidence type="ECO:0000256" key="5">
    <source>
        <dbReference type="ARBA" id="ARBA00048336"/>
    </source>
</evidence>
<reference evidence="8" key="2">
    <citation type="journal article" date="2015" name="Data Brief">
        <title>Shoot transcriptome of the giant reed, Arundo donax.</title>
        <authorList>
            <person name="Barrero R.A."/>
            <person name="Guerrero F.D."/>
            <person name="Moolhuijzen P."/>
            <person name="Goolsby J.A."/>
            <person name="Tidwell J."/>
            <person name="Bellgard S.E."/>
            <person name="Bellgard M.I."/>
        </authorList>
    </citation>
    <scope>NUCLEOTIDE SEQUENCE</scope>
    <source>
        <tissue evidence="8">Shoot tissue taken approximately 20 cm above the soil surface</tissue>
    </source>
</reference>
<dbReference type="SUPFAM" id="SSF81606">
    <property type="entry name" value="PP2C-like"/>
    <property type="match status" value="1"/>
</dbReference>
<dbReference type="Gene3D" id="3.60.40.10">
    <property type="entry name" value="PPM-type phosphatase domain"/>
    <property type="match status" value="1"/>
</dbReference>
<evidence type="ECO:0000256" key="3">
    <source>
        <dbReference type="ARBA" id="ARBA00022912"/>
    </source>
</evidence>
<dbReference type="EC" id="3.1.3.16" evidence="1"/>
<evidence type="ECO:0000256" key="6">
    <source>
        <dbReference type="SAM" id="SignalP"/>
    </source>
</evidence>
<reference evidence="8" key="1">
    <citation type="submission" date="2014-09" db="EMBL/GenBank/DDBJ databases">
        <authorList>
            <person name="Magalhaes I.L.F."/>
            <person name="Oliveira U."/>
            <person name="Santos F.R."/>
            <person name="Vidigal T.H.D.A."/>
            <person name="Brescovit A.D."/>
            <person name="Santos A.J."/>
        </authorList>
    </citation>
    <scope>NUCLEOTIDE SEQUENCE</scope>
    <source>
        <tissue evidence="8">Shoot tissue taken approximately 20 cm above the soil surface</tissue>
    </source>
</reference>
<keyword evidence="3" id="KW-0904">Protein phosphatase</keyword>
<sequence length="279" mass="30728">MPPAVSGHRGLFLLLVLVALSVPLPRCAAESATCLAVYREGGAPAVFQSAHCPRWTLLPEGEGDVGQSSPRGCHVAADRGRRRSQEDRAVCALGIRIPFIEHMRIKEVDVGVLAVFDGHNGVEASEMASKLFMDYFLLHVYFLLDGIYSIMFRKSTGKLTYREVTILNNVFNLYKEDQPNHGEGQCWTLPAILDRSFYMEILKESLTRAVHDIDLTFSKEALRKGFESGSTATVVLIADGQIISANVGDSKAFLCSEGHDPHRQNIAITRSPRSILARG</sequence>
<evidence type="ECO:0000313" key="8">
    <source>
        <dbReference type="EMBL" id="JAD83608.1"/>
    </source>
</evidence>
<feature type="signal peptide" evidence="6">
    <location>
        <begin position="1"/>
        <end position="29"/>
    </location>
</feature>
<feature type="chain" id="PRO_5002063775" description="protein-serine/threonine phosphatase" evidence="6">
    <location>
        <begin position="30"/>
        <end position="279"/>
    </location>
</feature>
<comment type="catalytic activity">
    <reaction evidence="4">
        <text>O-phospho-L-seryl-[protein] + H2O = L-seryl-[protein] + phosphate</text>
        <dbReference type="Rhea" id="RHEA:20629"/>
        <dbReference type="Rhea" id="RHEA-COMP:9863"/>
        <dbReference type="Rhea" id="RHEA-COMP:11604"/>
        <dbReference type="ChEBI" id="CHEBI:15377"/>
        <dbReference type="ChEBI" id="CHEBI:29999"/>
        <dbReference type="ChEBI" id="CHEBI:43474"/>
        <dbReference type="ChEBI" id="CHEBI:83421"/>
        <dbReference type="EC" id="3.1.3.16"/>
    </reaction>
</comment>
<dbReference type="PROSITE" id="PS51746">
    <property type="entry name" value="PPM_2"/>
    <property type="match status" value="1"/>
</dbReference>
<dbReference type="InterPro" id="IPR001932">
    <property type="entry name" value="PPM-type_phosphatase-like_dom"/>
</dbReference>
<proteinExistence type="predicted"/>
<evidence type="ECO:0000256" key="1">
    <source>
        <dbReference type="ARBA" id="ARBA00013081"/>
    </source>
</evidence>